<comment type="similarity">
    <text evidence="3">Belongs to the multi antimicrobial extrusion (MATE) (TC 2.A.66.1) family.</text>
</comment>
<keyword evidence="6" id="KW-0050">Antiport</keyword>
<reference evidence="14 15" key="1">
    <citation type="journal article" date="2017" name="Int. J. Syst. Evol. Microbiol.">
        <title>Jeotgalibaca porci sp. nov. and Jeotgalibaca arthritidis sp. nov., isolated from pigs, and emended description of the genus Jeotgalibaca.</title>
        <authorList>
            <person name="Zamora L."/>
            <person name="Perez-Sancho M."/>
            <person name="Dominguez L."/>
            <person name="Fernandez-Garayzabal J.F."/>
            <person name="Vela A.I."/>
        </authorList>
    </citation>
    <scope>NUCLEOTIDE SEQUENCE [LARGE SCALE GENOMIC DNA]</scope>
    <source>
        <strain evidence="14 15">CCUG 69148</strain>
    </source>
</reference>
<keyword evidence="7" id="KW-1003">Cell membrane</keyword>
<protein>
    <recommendedName>
        <fullName evidence="4">Probable multidrug resistance protein NorM</fullName>
    </recommendedName>
    <alternativeName>
        <fullName evidence="12">Multidrug-efflux transporter</fullName>
    </alternativeName>
</protein>
<evidence type="ECO:0000256" key="2">
    <source>
        <dbReference type="ARBA" id="ARBA00004651"/>
    </source>
</evidence>
<dbReference type="GO" id="GO:0042910">
    <property type="term" value="F:xenobiotic transmembrane transporter activity"/>
    <property type="evidence" value="ECO:0007669"/>
    <property type="project" value="InterPro"/>
</dbReference>
<feature type="transmembrane region" description="Helical" evidence="13">
    <location>
        <begin position="394"/>
        <end position="413"/>
    </location>
</feature>
<dbReference type="GO" id="GO:0015297">
    <property type="term" value="F:antiporter activity"/>
    <property type="evidence" value="ECO:0007669"/>
    <property type="project" value="UniProtKB-KW"/>
</dbReference>
<evidence type="ECO:0000256" key="3">
    <source>
        <dbReference type="ARBA" id="ARBA00010199"/>
    </source>
</evidence>
<comment type="function">
    <text evidence="1">Multidrug efflux pump.</text>
</comment>
<feature type="transmembrane region" description="Helical" evidence="13">
    <location>
        <begin position="419"/>
        <end position="435"/>
    </location>
</feature>
<feature type="transmembrane region" description="Helical" evidence="13">
    <location>
        <begin position="191"/>
        <end position="211"/>
    </location>
</feature>
<dbReference type="NCBIfam" id="TIGR00797">
    <property type="entry name" value="matE"/>
    <property type="match status" value="1"/>
</dbReference>
<feature type="transmembrane region" description="Helical" evidence="13">
    <location>
        <begin position="356"/>
        <end position="373"/>
    </location>
</feature>
<feature type="transmembrane region" description="Helical" evidence="13">
    <location>
        <begin position="277"/>
        <end position="295"/>
    </location>
</feature>
<comment type="subcellular location">
    <subcellularLocation>
        <location evidence="2">Cell membrane</location>
        <topology evidence="2">Multi-pass membrane protein</topology>
    </subcellularLocation>
</comment>
<evidence type="ECO:0000256" key="4">
    <source>
        <dbReference type="ARBA" id="ARBA00020268"/>
    </source>
</evidence>
<evidence type="ECO:0000256" key="12">
    <source>
        <dbReference type="ARBA" id="ARBA00031636"/>
    </source>
</evidence>
<evidence type="ECO:0000256" key="6">
    <source>
        <dbReference type="ARBA" id="ARBA00022449"/>
    </source>
</evidence>
<accession>A0A6G7WGW7</accession>
<keyword evidence="5" id="KW-0813">Transport</keyword>
<evidence type="ECO:0000313" key="15">
    <source>
        <dbReference type="Proteomes" id="UP000501830"/>
    </source>
</evidence>
<feature type="transmembrane region" description="Helical" evidence="13">
    <location>
        <begin position="50"/>
        <end position="75"/>
    </location>
</feature>
<dbReference type="GO" id="GO:0005886">
    <property type="term" value="C:plasma membrane"/>
    <property type="evidence" value="ECO:0007669"/>
    <property type="project" value="UniProtKB-SubCell"/>
</dbReference>
<dbReference type="PIRSF" id="PIRSF006603">
    <property type="entry name" value="DinF"/>
    <property type="match status" value="1"/>
</dbReference>
<dbReference type="PRINTS" id="PR00173">
    <property type="entry name" value="EDTRNSPORT"/>
</dbReference>
<organism evidence="14 15">
    <name type="scientific">Jeotgalibaca porci</name>
    <dbReference type="NCBI Taxonomy" id="1868793"/>
    <lineage>
        <taxon>Bacteria</taxon>
        <taxon>Bacillati</taxon>
        <taxon>Bacillota</taxon>
        <taxon>Bacilli</taxon>
        <taxon>Lactobacillales</taxon>
        <taxon>Carnobacteriaceae</taxon>
        <taxon>Jeotgalibaca</taxon>
    </lineage>
</organism>
<gene>
    <name evidence="14" type="ORF">G7058_05120</name>
</gene>
<dbReference type="PANTHER" id="PTHR43298:SF2">
    <property type="entry name" value="FMN_FAD EXPORTER YEEO-RELATED"/>
    <property type="match status" value="1"/>
</dbReference>
<dbReference type="AlphaFoldDB" id="A0A6G7WGW7"/>
<keyword evidence="10" id="KW-0406">Ion transport</keyword>
<name>A0A6G7WGW7_9LACT</name>
<keyword evidence="9 13" id="KW-1133">Transmembrane helix</keyword>
<dbReference type="GeneID" id="94552651"/>
<evidence type="ECO:0000313" key="14">
    <source>
        <dbReference type="EMBL" id="QIK51492.1"/>
    </source>
</evidence>
<dbReference type="Pfam" id="PF01554">
    <property type="entry name" value="MatE"/>
    <property type="match status" value="2"/>
</dbReference>
<evidence type="ECO:0000256" key="9">
    <source>
        <dbReference type="ARBA" id="ARBA00022989"/>
    </source>
</evidence>
<evidence type="ECO:0000256" key="8">
    <source>
        <dbReference type="ARBA" id="ARBA00022692"/>
    </source>
</evidence>
<dbReference type="InterPro" id="IPR048279">
    <property type="entry name" value="MdtK-like"/>
</dbReference>
<feature type="transmembrane region" description="Helical" evidence="13">
    <location>
        <begin position="238"/>
        <end position="257"/>
    </location>
</feature>
<feature type="transmembrane region" description="Helical" evidence="13">
    <location>
        <begin position="163"/>
        <end position="185"/>
    </location>
</feature>
<evidence type="ECO:0000256" key="5">
    <source>
        <dbReference type="ARBA" id="ARBA00022448"/>
    </source>
</evidence>
<feature type="transmembrane region" description="Helical" evidence="13">
    <location>
        <begin position="132"/>
        <end position="151"/>
    </location>
</feature>
<evidence type="ECO:0000256" key="7">
    <source>
        <dbReference type="ARBA" id="ARBA00022475"/>
    </source>
</evidence>
<dbReference type="Proteomes" id="UP000501830">
    <property type="component" value="Chromosome"/>
</dbReference>
<evidence type="ECO:0000256" key="10">
    <source>
        <dbReference type="ARBA" id="ARBA00023065"/>
    </source>
</evidence>
<dbReference type="EMBL" id="CP049889">
    <property type="protein sequence ID" value="QIK51492.1"/>
    <property type="molecule type" value="Genomic_DNA"/>
</dbReference>
<keyword evidence="15" id="KW-1185">Reference proteome</keyword>
<dbReference type="PANTHER" id="PTHR43298">
    <property type="entry name" value="MULTIDRUG RESISTANCE PROTEIN NORM-RELATED"/>
    <property type="match status" value="1"/>
</dbReference>
<feature type="transmembrane region" description="Helical" evidence="13">
    <location>
        <begin position="87"/>
        <end position="112"/>
    </location>
</feature>
<proteinExistence type="inferred from homology"/>
<feature type="transmembrane region" description="Helical" evidence="13">
    <location>
        <begin position="316"/>
        <end position="336"/>
    </location>
</feature>
<dbReference type="InterPro" id="IPR002528">
    <property type="entry name" value="MATE_fam"/>
</dbReference>
<evidence type="ECO:0000256" key="11">
    <source>
        <dbReference type="ARBA" id="ARBA00023136"/>
    </source>
</evidence>
<dbReference type="GO" id="GO:0006811">
    <property type="term" value="P:monoatomic ion transport"/>
    <property type="evidence" value="ECO:0007669"/>
    <property type="project" value="UniProtKB-KW"/>
</dbReference>
<evidence type="ECO:0000256" key="1">
    <source>
        <dbReference type="ARBA" id="ARBA00003408"/>
    </source>
</evidence>
<dbReference type="InterPro" id="IPR050222">
    <property type="entry name" value="MATE_MdtK"/>
</dbReference>
<keyword evidence="8 13" id="KW-0812">Transmembrane</keyword>
<dbReference type="KEGG" id="jpo:G7058_05120"/>
<sequence length="450" mass="49489">MTDMTVGKPLTLLVKFTIPLIIGNLFQQLYSLIDTIIVGRALGLSSLGAIGAVASLTFFLQGFLQGIASGLSLVLAQRLGTKDASRIRSSFIASLYLSLFFILLISILGLLFSDYLLGMMQIPVALYPESKTYFIFSIIGLAGMMVFHVMINSLRSLGSTRQLLYYMILSQVLNILFDVLFVILIPLGVAGVALAMALSQALVGIICYFYLSRKISYFRIKKEDLLFEFREINLHTKLSLPIGVQSAIITLGSIILQLKVNTLGSSPVEAHAIGQRIEAMIVMPLISFGVAMATFTAQNAGAGLMERVWKGIRGSLAISLSYSLLIGVLLFFYGTTLSRILFGAENPETLLFIERYLRFTTPFYMVLSILFVIRYTLHGLGKAVAPTLAGLMEMTMRVIIPITFTGIWGFSGIVMSHPLAWIGSTVILVYALFLVKNNDVSTRIKRFMTG</sequence>
<dbReference type="RefSeq" id="WP_166062549.1">
    <property type="nucleotide sequence ID" value="NZ_CP049889.1"/>
</dbReference>
<keyword evidence="11 13" id="KW-0472">Membrane</keyword>
<evidence type="ECO:0000256" key="13">
    <source>
        <dbReference type="SAM" id="Phobius"/>
    </source>
</evidence>